<feature type="region of interest" description="Disordered" evidence="1">
    <location>
        <begin position="65"/>
        <end position="91"/>
    </location>
</feature>
<sequence length="91" mass="9642">VGSSAPGRGILCQNPACLSLREPPLHSLQSSPPAQGIRDRTQRRTAAVAVKGVFPDLGAAPNHCFDKWISPSSNHHSTPRPNSEHGEASLL</sequence>
<protein>
    <submittedName>
        <fullName evidence="2">Uncharacterized protein</fullName>
    </submittedName>
</protein>
<dbReference type="Proteomes" id="UP000694396">
    <property type="component" value="Unplaced"/>
</dbReference>
<keyword evidence="3" id="KW-1185">Reference proteome</keyword>
<dbReference type="Ensembl" id="ENSCRFT00000014266.1">
    <property type="protein sequence ID" value="ENSCRFP00000013781.1"/>
    <property type="gene ID" value="ENSCRFG00000010672.1"/>
</dbReference>
<dbReference type="AlphaFoldDB" id="A0A8C3QZM1"/>
<feature type="compositionally biased region" description="Basic and acidic residues" evidence="1">
    <location>
        <begin position="82"/>
        <end position="91"/>
    </location>
</feature>
<organism evidence="2 3">
    <name type="scientific">Cyanoderma ruficeps</name>
    <name type="common">rufous-capped babbler</name>
    <dbReference type="NCBI Taxonomy" id="181631"/>
    <lineage>
        <taxon>Eukaryota</taxon>
        <taxon>Metazoa</taxon>
        <taxon>Chordata</taxon>
        <taxon>Craniata</taxon>
        <taxon>Vertebrata</taxon>
        <taxon>Euteleostomi</taxon>
        <taxon>Archelosauria</taxon>
        <taxon>Archosauria</taxon>
        <taxon>Dinosauria</taxon>
        <taxon>Saurischia</taxon>
        <taxon>Theropoda</taxon>
        <taxon>Coelurosauria</taxon>
        <taxon>Aves</taxon>
        <taxon>Neognathae</taxon>
        <taxon>Neoaves</taxon>
        <taxon>Telluraves</taxon>
        <taxon>Australaves</taxon>
        <taxon>Passeriformes</taxon>
        <taxon>Sylvioidea</taxon>
        <taxon>Timaliidae</taxon>
        <taxon>Cyanoderma</taxon>
    </lineage>
</organism>
<evidence type="ECO:0000256" key="1">
    <source>
        <dbReference type="SAM" id="MobiDB-lite"/>
    </source>
</evidence>
<evidence type="ECO:0000313" key="2">
    <source>
        <dbReference type="Ensembl" id="ENSCRFP00000013781.1"/>
    </source>
</evidence>
<reference evidence="2" key="2">
    <citation type="submission" date="2025-09" db="UniProtKB">
        <authorList>
            <consortium name="Ensembl"/>
        </authorList>
    </citation>
    <scope>IDENTIFICATION</scope>
</reference>
<proteinExistence type="predicted"/>
<feature type="region of interest" description="Disordered" evidence="1">
    <location>
        <begin position="22"/>
        <end position="43"/>
    </location>
</feature>
<name>A0A8C3QZM1_9PASS</name>
<evidence type="ECO:0000313" key="3">
    <source>
        <dbReference type="Proteomes" id="UP000694396"/>
    </source>
</evidence>
<reference evidence="2" key="1">
    <citation type="submission" date="2025-08" db="UniProtKB">
        <authorList>
            <consortium name="Ensembl"/>
        </authorList>
    </citation>
    <scope>IDENTIFICATION</scope>
</reference>
<accession>A0A8C3QZM1</accession>
<feature type="compositionally biased region" description="Polar residues" evidence="1">
    <location>
        <begin position="70"/>
        <end position="81"/>
    </location>
</feature>